<accession>A0A9W8LJJ6</accession>
<keyword evidence="3" id="KW-1185">Reference proteome</keyword>
<protein>
    <recommendedName>
        <fullName evidence="4">Transcription elongation factor Eaf N-terminal domain-containing protein</fullName>
    </recommendedName>
</protein>
<sequence>MSINLDEPTEYLVRVGSSLQGEQPDAEDEAGFHLVSRQLPRTTTKVARETLEHGDNMRVRVPAVRAGGGKSALLLEADSRGQRGTCAYEGELERLAGSGADDDEITCVLVYDDEFKAFTIEKLASTATITSGALNAVAAAAAGGGLASALELPANTHRARAESRRESESVADEALEDVLAKELEDMMGNNSDGAGGCTTSHQDSAPQHDKQVDSEEPPSADLAKAIDDELFGGASSGGCTASHRDSAPQRDKRVNSEELFSGASSEDDAFEDVDSDAAAAATAAAAAAAAAPAAAAPAATVPTSAHDSDADEVVLGGLDLSASLAITRSIMDEDSDQFEDIGNMRLPSATNGDTASVGDDDDDDELFGRELTRSPVPDADQQQRTPAHSAGSLDDFDELGDDLARSLQSN</sequence>
<feature type="region of interest" description="Disordered" evidence="1">
    <location>
        <begin position="341"/>
        <end position="410"/>
    </location>
</feature>
<dbReference type="OrthoDB" id="125903at2759"/>
<evidence type="ECO:0000313" key="3">
    <source>
        <dbReference type="Proteomes" id="UP001140217"/>
    </source>
</evidence>
<comment type="caution">
    <text evidence="2">The sequence shown here is derived from an EMBL/GenBank/DDBJ whole genome shotgun (WGS) entry which is preliminary data.</text>
</comment>
<proteinExistence type="predicted"/>
<organism evidence="2 3">
    <name type="scientific">Coemansia javaensis</name>
    <dbReference type="NCBI Taxonomy" id="2761396"/>
    <lineage>
        <taxon>Eukaryota</taxon>
        <taxon>Fungi</taxon>
        <taxon>Fungi incertae sedis</taxon>
        <taxon>Zoopagomycota</taxon>
        <taxon>Kickxellomycotina</taxon>
        <taxon>Kickxellomycetes</taxon>
        <taxon>Kickxellales</taxon>
        <taxon>Kickxellaceae</taxon>
        <taxon>Coemansia</taxon>
    </lineage>
</organism>
<feature type="region of interest" description="Disordered" evidence="1">
    <location>
        <begin position="233"/>
        <end position="270"/>
    </location>
</feature>
<dbReference type="EMBL" id="JANBUL010000055">
    <property type="protein sequence ID" value="KAJ2783073.1"/>
    <property type="molecule type" value="Genomic_DNA"/>
</dbReference>
<gene>
    <name evidence="2" type="ORF">H4R18_001894</name>
</gene>
<feature type="compositionally biased region" description="Polar residues" evidence="1">
    <location>
        <begin position="188"/>
        <end position="205"/>
    </location>
</feature>
<dbReference type="Proteomes" id="UP001140217">
    <property type="component" value="Unassembled WGS sequence"/>
</dbReference>
<feature type="compositionally biased region" description="Basic and acidic residues" evidence="1">
    <location>
        <begin position="242"/>
        <end position="256"/>
    </location>
</feature>
<feature type="region of interest" description="Disordered" evidence="1">
    <location>
        <begin position="16"/>
        <end position="39"/>
    </location>
</feature>
<evidence type="ECO:0008006" key="4">
    <source>
        <dbReference type="Google" id="ProtNLM"/>
    </source>
</evidence>
<dbReference type="AlphaFoldDB" id="A0A9W8LJJ6"/>
<name>A0A9W8LJJ6_9FUNG</name>
<reference evidence="2" key="1">
    <citation type="submission" date="2022-07" db="EMBL/GenBank/DDBJ databases">
        <title>Phylogenomic reconstructions and comparative analyses of Kickxellomycotina fungi.</title>
        <authorList>
            <person name="Reynolds N.K."/>
            <person name="Stajich J.E."/>
            <person name="Barry K."/>
            <person name="Grigoriev I.V."/>
            <person name="Crous P."/>
            <person name="Smith M.E."/>
        </authorList>
    </citation>
    <scope>NUCLEOTIDE SEQUENCE</scope>
    <source>
        <strain evidence="2">NBRC 105414</strain>
    </source>
</reference>
<feature type="region of interest" description="Disordered" evidence="1">
    <location>
        <begin position="186"/>
        <end position="219"/>
    </location>
</feature>
<evidence type="ECO:0000256" key="1">
    <source>
        <dbReference type="SAM" id="MobiDB-lite"/>
    </source>
</evidence>
<evidence type="ECO:0000313" key="2">
    <source>
        <dbReference type="EMBL" id="KAJ2783073.1"/>
    </source>
</evidence>